<dbReference type="GO" id="GO:0005737">
    <property type="term" value="C:cytoplasm"/>
    <property type="evidence" value="ECO:0007669"/>
    <property type="project" value="UniProtKB-SubCell"/>
</dbReference>
<comment type="function">
    <text evidence="4">Trans-acting protein required for termination of DNA replication. Binds to DNA replication terminator sequences (terA to terF) to prevent the passage of replication forks. The termination efficiency will be affected by the affinity of this protein for the terminator sequence.</text>
</comment>
<dbReference type="NCBIfam" id="TIGR02648">
    <property type="entry name" value="rep_term_tus"/>
    <property type="match status" value="1"/>
</dbReference>
<keyword evidence="1 4" id="KW-0963">Cytoplasm</keyword>
<comment type="caution">
    <text evidence="6">The sequence shown here is derived from an EMBL/GenBank/DDBJ whole genome shotgun (WGS) entry which is preliminary data.</text>
</comment>
<dbReference type="HAMAP" id="MF_00483">
    <property type="entry name" value="Rep_term_Tus"/>
    <property type="match status" value="1"/>
</dbReference>
<dbReference type="GO" id="GO:0006274">
    <property type="term" value="P:DNA replication termination"/>
    <property type="evidence" value="ECO:0007669"/>
    <property type="project" value="UniProtKB-UniRule"/>
</dbReference>
<dbReference type="SUPFAM" id="SSF56596">
    <property type="entry name" value="Replication terminator protein (Tus)"/>
    <property type="match status" value="1"/>
</dbReference>
<dbReference type="AlphaFoldDB" id="A0AAP2ACE2"/>
<evidence type="ECO:0000256" key="1">
    <source>
        <dbReference type="ARBA" id="ARBA00022490"/>
    </source>
</evidence>
<dbReference type="InterPro" id="IPR008865">
    <property type="entry name" value="DNA_replication_term_site-bd"/>
</dbReference>
<name>A0AAP2ACE2_LELAM</name>
<reference evidence="6" key="1">
    <citation type="submission" date="2020-12" db="EMBL/GenBank/DDBJ databases">
        <title>Draft genome sequence of Enterobacter spp., Lelliottia spp. and Serratia spp. isolated from drinking water reservoirs and lakes.</title>
        <authorList>
            <person name="Reitter C."/>
            <person name="Neuhaus K."/>
            <person name="Huegler M."/>
        </authorList>
    </citation>
    <scope>NUCLEOTIDE SEQUENCE</scope>
    <source>
        <strain evidence="6">TZW15</strain>
    </source>
</reference>
<proteinExistence type="inferred from homology"/>
<evidence type="ECO:0000256" key="5">
    <source>
        <dbReference type="NCBIfam" id="TIGR02648"/>
    </source>
</evidence>
<dbReference type="InterPro" id="IPR036384">
    <property type="entry name" value="Tus_sf"/>
</dbReference>
<dbReference type="InterPro" id="IPR036381">
    <property type="entry name" value="Tus_dom1"/>
</dbReference>
<dbReference type="Pfam" id="PF05472">
    <property type="entry name" value="Ter"/>
    <property type="match status" value="1"/>
</dbReference>
<gene>
    <name evidence="4" type="primary">tus</name>
    <name evidence="6" type="ORF">I7V27_05865</name>
</gene>
<keyword evidence="3 4" id="KW-0238">DNA-binding</keyword>
<dbReference type="RefSeq" id="WP_131487453.1">
    <property type="nucleotide sequence ID" value="NZ_CP079896.1"/>
</dbReference>
<protein>
    <recommendedName>
        <fullName evidence="4 5">DNA replication terminus site-binding protein</fullName>
        <shortName evidence="4">Ter-binding protein</shortName>
    </recommendedName>
</protein>
<evidence type="ECO:0000313" key="7">
    <source>
        <dbReference type="Proteomes" id="UP000653275"/>
    </source>
</evidence>
<comment type="similarity">
    <text evidence="4">Belongs to the Tus family.</text>
</comment>
<dbReference type="Gene3D" id="3.50.14.10">
    <property type="entry name" value="Replication terminator Tus, domain 1 superfamily/Replication terminator Tus"/>
    <property type="match status" value="1"/>
</dbReference>
<evidence type="ECO:0000256" key="3">
    <source>
        <dbReference type="ARBA" id="ARBA00023125"/>
    </source>
</evidence>
<accession>A0AAP2ACE2</accession>
<evidence type="ECO:0000256" key="2">
    <source>
        <dbReference type="ARBA" id="ARBA00022705"/>
    </source>
</evidence>
<dbReference type="Gene3D" id="3.30.54.10">
    <property type="match status" value="1"/>
</dbReference>
<sequence length="309" mass="35490">MATYDLIERLNSTFRQIELELVNLTERLKGCRLLAARVFTLPDVAKGAEHEELNTIEVEQHIGQEAVELTLAHYRHLFIQQQSEKRSSKAAVRLPGVICLQCDGALREEIETQIAHINTLKVAFEKIITEESGLPPAARFEWVHRQLPGLITLNAYRSLTVLRQPATLRFGWANKHIIKNFTRNDVLSLLEKSLKSPRTVAPWSREQWIERLEEEYDTIAALPPDTRLKIKRPVKVQPIARVWYAGQQKQVQYACPTPMIALFDAEQGAMVPDIGELLNYDADNIQHRYKPQAQPLRLIIPRLHLYVAE</sequence>
<dbReference type="Proteomes" id="UP000653275">
    <property type="component" value="Unassembled WGS sequence"/>
</dbReference>
<keyword evidence="2 4" id="KW-0235">DNA replication</keyword>
<evidence type="ECO:0000313" key="6">
    <source>
        <dbReference type="EMBL" id="MBL5933987.1"/>
    </source>
</evidence>
<organism evidence="6 7">
    <name type="scientific">Lelliottia amnigena</name>
    <name type="common">Enterobacter amnigenus</name>
    <dbReference type="NCBI Taxonomy" id="61646"/>
    <lineage>
        <taxon>Bacteria</taxon>
        <taxon>Pseudomonadati</taxon>
        <taxon>Pseudomonadota</taxon>
        <taxon>Gammaproteobacteria</taxon>
        <taxon>Enterobacterales</taxon>
        <taxon>Enterobacteriaceae</taxon>
        <taxon>Lelliottia</taxon>
    </lineage>
</organism>
<comment type="subcellular location">
    <subcellularLocation>
        <location evidence="4">Cytoplasm</location>
    </subcellularLocation>
</comment>
<evidence type="ECO:0000256" key="4">
    <source>
        <dbReference type="HAMAP-Rule" id="MF_00483"/>
    </source>
</evidence>
<dbReference type="EMBL" id="JAENMS010000002">
    <property type="protein sequence ID" value="MBL5933987.1"/>
    <property type="molecule type" value="Genomic_DNA"/>
</dbReference>
<dbReference type="GO" id="GO:0003677">
    <property type="term" value="F:DNA binding"/>
    <property type="evidence" value="ECO:0007669"/>
    <property type="project" value="UniProtKB-UniRule"/>
</dbReference>